<proteinExistence type="predicted"/>
<dbReference type="EMBL" id="CAJVPZ010031235">
    <property type="protein sequence ID" value="CAG8738807.1"/>
    <property type="molecule type" value="Genomic_DNA"/>
</dbReference>
<accession>A0A9N9IIM5</accession>
<dbReference type="Proteomes" id="UP000789396">
    <property type="component" value="Unassembled WGS sequence"/>
</dbReference>
<protein>
    <submittedName>
        <fullName evidence="1">16422_t:CDS:1</fullName>
    </submittedName>
</protein>
<feature type="non-terminal residue" evidence="1">
    <location>
        <position position="103"/>
    </location>
</feature>
<comment type="caution">
    <text evidence="1">The sequence shown here is derived from an EMBL/GenBank/DDBJ whole genome shotgun (WGS) entry which is preliminary data.</text>
</comment>
<evidence type="ECO:0000313" key="2">
    <source>
        <dbReference type="Proteomes" id="UP000789396"/>
    </source>
</evidence>
<gene>
    <name evidence="1" type="ORF">RFULGI_LOCUS12696</name>
</gene>
<dbReference type="AlphaFoldDB" id="A0A9N9IIM5"/>
<name>A0A9N9IIM5_9GLOM</name>
<evidence type="ECO:0000313" key="1">
    <source>
        <dbReference type="EMBL" id="CAG8738807.1"/>
    </source>
</evidence>
<organism evidence="1 2">
    <name type="scientific">Racocetra fulgida</name>
    <dbReference type="NCBI Taxonomy" id="60492"/>
    <lineage>
        <taxon>Eukaryota</taxon>
        <taxon>Fungi</taxon>
        <taxon>Fungi incertae sedis</taxon>
        <taxon>Mucoromycota</taxon>
        <taxon>Glomeromycotina</taxon>
        <taxon>Glomeromycetes</taxon>
        <taxon>Diversisporales</taxon>
        <taxon>Gigasporaceae</taxon>
        <taxon>Racocetra</taxon>
    </lineage>
</organism>
<sequence>MALLVCISYGNNDEGDDEINDDTAFAALYLYLKFGKKLDAWEKLSEKRMFENLSREDDLNAIKKLNDLLISKNDVKEIDDLIAIKKLKNLLKSVNDVQEITVV</sequence>
<keyword evidence="2" id="KW-1185">Reference proteome</keyword>
<reference evidence="1" key="1">
    <citation type="submission" date="2021-06" db="EMBL/GenBank/DDBJ databases">
        <authorList>
            <person name="Kallberg Y."/>
            <person name="Tangrot J."/>
            <person name="Rosling A."/>
        </authorList>
    </citation>
    <scope>NUCLEOTIDE SEQUENCE</scope>
    <source>
        <strain evidence="1">IN212</strain>
    </source>
</reference>